<accession>A0A401GWF9</accession>
<dbReference type="RefSeq" id="XP_027617464.1">
    <property type="nucleotide sequence ID" value="XM_027761663.1"/>
</dbReference>
<dbReference type="EMBL" id="BFAD01000009">
    <property type="protein sequence ID" value="GBE86551.1"/>
    <property type="molecule type" value="Genomic_DNA"/>
</dbReference>
<organism evidence="1 2">
    <name type="scientific">Sparassis crispa</name>
    <dbReference type="NCBI Taxonomy" id="139825"/>
    <lineage>
        <taxon>Eukaryota</taxon>
        <taxon>Fungi</taxon>
        <taxon>Dikarya</taxon>
        <taxon>Basidiomycota</taxon>
        <taxon>Agaricomycotina</taxon>
        <taxon>Agaricomycetes</taxon>
        <taxon>Polyporales</taxon>
        <taxon>Sparassidaceae</taxon>
        <taxon>Sparassis</taxon>
    </lineage>
</organism>
<dbReference type="OrthoDB" id="2864141at2759"/>
<keyword evidence="2" id="KW-1185">Reference proteome</keyword>
<sequence length="63" mass="7604">MSTRYVSVALHEKPRMSYRKFLERRIIQAWKALSQAARKHERASLLPEDFVLLTVRRRSIRHI</sequence>
<comment type="caution">
    <text evidence="1">The sequence shown here is derived from an EMBL/GenBank/DDBJ whole genome shotgun (WGS) entry which is preliminary data.</text>
</comment>
<gene>
    <name evidence="1" type="ORF">SCP_0904300</name>
</gene>
<protein>
    <submittedName>
        <fullName evidence="1">Uncharacterized protein</fullName>
    </submittedName>
</protein>
<dbReference type="Proteomes" id="UP000287166">
    <property type="component" value="Unassembled WGS sequence"/>
</dbReference>
<dbReference type="InParanoid" id="A0A401GWF9"/>
<evidence type="ECO:0000313" key="1">
    <source>
        <dbReference type="EMBL" id="GBE86551.1"/>
    </source>
</evidence>
<dbReference type="AlphaFoldDB" id="A0A401GWF9"/>
<reference evidence="1 2" key="1">
    <citation type="journal article" date="2018" name="Sci. Rep.">
        <title>Genome sequence of the cauliflower mushroom Sparassis crispa (Hanabiratake) and its association with beneficial usage.</title>
        <authorList>
            <person name="Kiyama R."/>
            <person name="Furutani Y."/>
            <person name="Kawaguchi K."/>
            <person name="Nakanishi T."/>
        </authorList>
    </citation>
    <scope>NUCLEOTIDE SEQUENCE [LARGE SCALE GENOMIC DNA]</scope>
</reference>
<proteinExistence type="predicted"/>
<dbReference type="GeneID" id="38783468"/>
<evidence type="ECO:0000313" key="2">
    <source>
        <dbReference type="Proteomes" id="UP000287166"/>
    </source>
</evidence>
<name>A0A401GWF9_9APHY</name>